<accession>A0ABP4UTM7</accession>
<gene>
    <name evidence="3" type="ORF">GCM10009831_21720</name>
</gene>
<dbReference type="Gene3D" id="3.30.559.10">
    <property type="entry name" value="Chloramphenicol acetyltransferase-like domain"/>
    <property type="match status" value="1"/>
</dbReference>
<proteinExistence type="predicted"/>
<evidence type="ECO:0000313" key="4">
    <source>
        <dbReference type="Proteomes" id="UP001500383"/>
    </source>
</evidence>
<sequence>MSLSPGVVHRFATHVTPVQGEDTAPSFDQARHASLGRRAGSWMAVAFALPFPADRDQVARAWLAVIARHGTLRTVLVGGDEDDDELRLRPVAVHPIGWRVESARRDEDSRSVVRRVFDQACCPFATPSHALCLVEPEGGDERPVVVIGLDHSHVDAWSLLVLLRDFCSCLDDLACGLEPGTCLAPVAAFAEHTRELAERPPAPPRVHDRWAQILAGGGMPVFPLDLGDISSPRQEVVEVRDVLDPDGVAALDAEAEAGGVRMVALAMAEMTAVFRRRGGVGLRAVLPVHSRHHERWHDSVGWFITNSVIECSDPDPRACAAAVRDAVELGSHALGPILEPHGGMPHTPGMFAISWLDHRRLPIDVDLSLGPQHVSAAIRTDGVMVWFVVNGSGLHVRCRYPDTDRARVSVGGWLDELCAGLVRRSFHGPGPRARGGVAGPRDPDDGERPAATPGRAVVPA</sequence>
<dbReference type="EMBL" id="BAAAQG010000010">
    <property type="protein sequence ID" value="GAA1711717.1"/>
    <property type="molecule type" value="Genomic_DNA"/>
</dbReference>
<dbReference type="Pfam" id="PF00668">
    <property type="entry name" value="Condensation"/>
    <property type="match status" value="1"/>
</dbReference>
<protein>
    <recommendedName>
        <fullName evidence="2">Condensation domain-containing protein</fullName>
    </recommendedName>
</protein>
<dbReference type="Gene3D" id="3.30.559.30">
    <property type="entry name" value="Nonribosomal peptide synthetase, condensation domain"/>
    <property type="match status" value="1"/>
</dbReference>
<dbReference type="InterPro" id="IPR023213">
    <property type="entry name" value="CAT-like_dom_sf"/>
</dbReference>
<dbReference type="InterPro" id="IPR001242">
    <property type="entry name" value="Condensation_dom"/>
</dbReference>
<feature type="region of interest" description="Disordered" evidence="1">
    <location>
        <begin position="429"/>
        <end position="460"/>
    </location>
</feature>
<dbReference type="PANTHER" id="PTHR45527:SF1">
    <property type="entry name" value="FATTY ACID SYNTHASE"/>
    <property type="match status" value="1"/>
</dbReference>
<name>A0ABP4UTM7_9ACTN</name>
<keyword evidence="4" id="KW-1185">Reference proteome</keyword>
<reference evidence="4" key="1">
    <citation type="journal article" date="2019" name="Int. J. Syst. Evol. Microbiol.">
        <title>The Global Catalogue of Microorganisms (GCM) 10K type strain sequencing project: providing services to taxonomists for standard genome sequencing and annotation.</title>
        <authorList>
            <consortium name="The Broad Institute Genomics Platform"/>
            <consortium name="The Broad Institute Genome Sequencing Center for Infectious Disease"/>
            <person name="Wu L."/>
            <person name="Ma J."/>
        </authorList>
    </citation>
    <scope>NUCLEOTIDE SEQUENCE [LARGE SCALE GENOMIC DNA]</scope>
    <source>
        <strain evidence="4">JCM 16002</strain>
    </source>
</reference>
<feature type="domain" description="Condensation" evidence="2">
    <location>
        <begin position="42"/>
        <end position="306"/>
    </location>
</feature>
<evidence type="ECO:0000256" key="1">
    <source>
        <dbReference type="SAM" id="MobiDB-lite"/>
    </source>
</evidence>
<organism evidence="3 4">
    <name type="scientific">Dietzia cercidiphylli</name>
    <dbReference type="NCBI Taxonomy" id="498199"/>
    <lineage>
        <taxon>Bacteria</taxon>
        <taxon>Bacillati</taxon>
        <taxon>Actinomycetota</taxon>
        <taxon>Actinomycetes</taxon>
        <taxon>Mycobacteriales</taxon>
        <taxon>Dietziaceae</taxon>
        <taxon>Dietzia</taxon>
    </lineage>
</organism>
<comment type="caution">
    <text evidence="3">The sequence shown here is derived from an EMBL/GenBank/DDBJ whole genome shotgun (WGS) entry which is preliminary data.</text>
</comment>
<dbReference type="SUPFAM" id="SSF52777">
    <property type="entry name" value="CoA-dependent acyltransferases"/>
    <property type="match status" value="2"/>
</dbReference>
<evidence type="ECO:0000313" key="3">
    <source>
        <dbReference type="EMBL" id="GAA1711717.1"/>
    </source>
</evidence>
<evidence type="ECO:0000259" key="2">
    <source>
        <dbReference type="Pfam" id="PF00668"/>
    </source>
</evidence>
<dbReference type="Proteomes" id="UP001500383">
    <property type="component" value="Unassembled WGS sequence"/>
</dbReference>
<dbReference type="PANTHER" id="PTHR45527">
    <property type="entry name" value="NONRIBOSOMAL PEPTIDE SYNTHETASE"/>
    <property type="match status" value="1"/>
</dbReference>